<comment type="subcellular location">
    <subcellularLocation>
        <location evidence="6">Secreted</location>
    </subcellularLocation>
</comment>
<dbReference type="OMA" id="CCAFALI"/>
<keyword evidence="9" id="KW-1185">Reference proteome</keyword>
<keyword evidence="5" id="KW-1015">Disulfide bond</keyword>
<dbReference type="SUPFAM" id="SSF56994">
    <property type="entry name" value="Insulin-like"/>
    <property type="match status" value="1"/>
</dbReference>
<evidence type="ECO:0000256" key="3">
    <source>
        <dbReference type="ARBA" id="ARBA00022685"/>
    </source>
</evidence>
<dbReference type="InterPro" id="IPR036438">
    <property type="entry name" value="Insulin-like_sf"/>
</dbReference>
<dbReference type="SMART" id="SM00078">
    <property type="entry name" value="IlGF"/>
    <property type="match status" value="1"/>
</dbReference>
<evidence type="ECO:0000256" key="5">
    <source>
        <dbReference type="ARBA" id="ARBA00023157"/>
    </source>
</evidence>
<evidence type="ECO:0000259" key="8">
    <source>
        <dbReference type="SMART" id="SM00078"/>
    </source>
</evidence>
<keyword evidence="6" id="KW-0964">Secreted</keyword>
<dbReference type="PANTHER" id="PTHR13647">
    <property type="entry name" value="INSULIN-LIKE PEPTIDE 2-RELATED"/>
    <property type="match status" value="1"/>
</dbReference>
<proteinExistence type="inferred from homology"/>
<comment type="similarity">
    <text evidence="1 6">Belongs to the insulin family.</text>
</comment>
<evidence type="ECO:0000313" key="9">
    <source>
        <dbReference type="Proteomes" id="UP000887565"/>
    </source>
</evidence>
<reference evidence="10" key="1">
    <citation type="submission" date="2022-11" db="UniProtKB">
        <authorList>
            <consortium name="WormBaseParasite"/>
        </authorList>
    </citation>
    <scope>IDENTIFICATION</scope>
</reference>
<comment type="subunit">
    <text evidence="2">Heterodimer of a B chain and an A chain linked by two disulfide bonds.</text>
</comment>
<evidence type="ECO:0000256" key="2">
    <source>
        <dbReference type="ARBA" id="ARBA00011207"/>
    </source>
</evidence>
<dbReference type="PROSITE" id="PS00262">
    <property type="entry name" value="INSULIN"/>
    <property type="match status" value="1"/>
</dbReference>
<sequence>MASPMTALCCAFALICYHVGRCQGVEQNGISGASHQLVRRCGSRLVDLLKELCTNCFNGGNRFTSRLKSKDDIVNLKGSILYFPFFAPNDMETSKRNSKMTAAIRTPTNRGIIDQCCIKQCTYNYLKSYCSDECDWIQNKKKAAAKS</sequence>
<keyword evidence="3" id="KW-0165">Cleavage on pair of basic residues</keyword>
<dbReference type="InterPro" id="IPR022352">
    <property type="entry name" value="Ins/IGF/rlx"/>
</dbReference>
<dbReference type="PANTHER" id="PTHR13647:SF4">
    <property type="entry name" value="INSULIN-LIKE PEPTIDE 1-RELATED"/>
    <property type="match status" value="1"/>
</dbReference>
<dbReference type="GO" id="GO:0005576">
    <property type="term" value="C:extracellular region"/>
    <property type="evidence" value="ECO:0007669"/>
    <property type="project" value="UniProtKB-SubCell"/>
</dbReference>
<dbReference type="InterPro" id="IPR022353">
    <property type="entry name" value="Insulin_CS"/>
</dbReference>
<protein>
    <submittedName>
        <fullName evidence="10">Insulin-like domain-containing protein</fullName>
    </submittedName>
</protein>
<dbReference type="AlphaFoldDB" id="A0A915JZD6"/>
<accession>A0A915JZD6</accession>
<dbReference type="InterPro" id="IPR016179">
    <property type="entry name" value="Insulin-like"/>
</dbReference>
<evidence type="ECO:0000256" key="6">
    <source>
        <dbReference type="RuleBase" id="RU000406"/>
    </source>
</evidence>
<keyword evidence="4 7" id="KW-0732">Signal</keyword>
<dbReference type="WBParaSite" id="nRc.2.0.1.t31762-RA">
    <property type="protein sequence ID" value="nRc.2.0.1.t31762-RA"/>
    <property type="gene ID" value="nRc.2.0.1.g31762"/>
</dbReference>
<dbReference type="Gene3D" id="1.10.100.10">
    <property type="entry name" value="Insulin-like"/>
    <property type="match status" value="1"/>
</dbReference>
<evidence type="ECO:0000256" key="7">
    <source>
        <dbReference type="SAM" id="SignalP"/>
    </source>
</evidence>
<dbReference type="Pfam" id="PF00049">
    <property type="entry name" value="Insulin"/>
    <property type="match status" value="1"/>
</dbReference>
<evidence type="ECO:0000256" key="1">
    <source>
        <dbReference type="ARBA" id="ARBA00009034"/>
    </source>
</evidence>
<feature type="chain" id="PRO_5038031434" evidence="7">
    <location>
        <begin position="25"/>
        <end position="147"/>
    </location>
</feature>
<dbReference type="Proteomes" id="UP000887565">
    <property type="component" value="Unplaced"/>
</dbReference>
<feature type="domain" description="Insulin-like" evidence="8">
    <location>
        <begin position="38"/>
        <end position="130"/>
    </location>
</feature>
<evidence type="ECO:0000256" key="4">
    <source>
        <dbReference type="ARBA" id="ARBA00022729"/>
    </source>
</evidence>
<name>A0A915JZD6_ROMCU</name>
<evidence type="ECO:0000313" key="10">
    <source>
        <dbReference type="WBParaSite" id="nRc.2.0.1.t31762-RA"/>
    </source>
</evidence>
<feature type="signal peptide" evidence="7">
    <location>
        <begin position="1"/>
        <end position="24"/>
    </location>
</feature>
<dbReference type="PRINTS" id="PR00276">
    <property type="entry name" value="INSULINFAMLY"/>
</dbReference>
<organism evidence="9 10">
    <name type="scientific">Romanomermis culicivorax</name>
    <name type="common">Nematode worm</name>
    <dbReference type="NCBI Taxonomy" id="13658"/>
    <lineage>
        <taxon>Eukaryota</taxon>
        <taxon>Metazoa</taxon>
        <taxon>Ecdysozoa</taxon>
        <taxon>Nematoda</taxon>
        <taxon>Enoplea</taxon>
        <taxon>Dorylaimia</taxon>
        <taxon>Mermithida</taxon>
        <taxon>Mermithoidea</taxon>
        <taxon>Mermithidae</taxon>
        <taxon>Romanomermis</taxon>
    </lineage>
</organism>
<dbReference type="GO" id="GO:0005179">
    <property type="term" value="F:hormone activity"/>
    <property type="evidence" value="ECO:0007669"/>
    <property type="project" value="InterPro"/>
</dbReference>